<evidence type="ECO:0000313" key="1">
    <source>
        <dbReference type="EMBL" id="EEQ35374.1"/>
    </source>
</evidence>
<dbReference type="EMBL" id="DS995708">
    <property type="protein sequence ID" value="EEQ35374.1"/>
    <property type="molecule type" value="Genomic_DNA"/>
</dbReference>
<dbReference type="HOGENOM" id="CLU_1687241_0_0_1"/>
<dbReference type="eggNOG" id="ENOG502RPJD">
    <property type="taxonomic scope" value="Eukaryota"/>
</dbReference>
<proteinExistence type="predicted"/>
<gene>
    <name evidence="1" type="ORF">MCYG_08193</name>
</gene>
<dbReference type="OrthoDB" id="4483868at2759"/>
<protein>
    <submittedName>
        <fullName evidence="1">Uncharacterized protein</fullName>
    </submittedName>
</protein>
<dbReference type="Proteomes" id="UP000002035">
    <property type="component" value="Unassembled WGS sequence"/>
</dbReference>
<organism evidence="1 2">
    <name type="scientific">Arthroderma otae (strain ATCC MYA-4605 / CBS 113480)</name>
    <name type="common">Microsporum canis</name>
    <dbReference type="NCBI Taxonomy" id="554155"/>
    <lineage>
        <taxon>Eukaryota</taxon>
        <taxon>Fungi</taxon>
        <taxon>Dikarya</taxon>
        <taxon>Ascomycota</taxon>
        <taxon>Pezizomycotina</taxon>
        <taxon>Eurotiomycetes</taxon>
        <taxon>Eurotiomycetidae</taxon>
        <taxon>Onygenales</taxon>
        <taxon>Arthrodermataceae</taxon>
        <taxon>Microsporum</taxon>
    </lineage>
</organism>
<name>C5FZS1_ARTOC</name>
<dbReference type="VEuPathDB" id="FungiDB:MCYG_08193"/>
<dbReference type="OMA" id="IPPTECA"/>
<dbReference type="GeneID" id="9227574"/>
<accession>C5FZS1</accession>
<evidence type="ECO:0000313" key="2">
    <source>
        <dbReference type="Proteomes" id="UP000002035"/>
    </source>
</evidence>
<reference evidence="2" key="1">
    <citation type="journal article" date="2012" name="MBio">
        <title>Comparative genome analysis of Trichophyton rubrum and related dermatophytes reveals candidate genes involved in infection.</title>
        <authorList>
            <person name="Martinez D.A."/>
            <person name="Oliver B.G."/>
            <person name="Graeser Y."/>
            <person name="Goldberg J.M."/>
            <person name="Li W."/>
            <person name="Martinez-Rossi N.M."/>
            <person name="Monod M."/>
            <person name="Shelest E."/>
            <person name="Barton R.C."/>
            <person name="Birch E."/>
            <person name="Brakhage A.A."/>
            <person name="Chen Z."/>
            <person name="Gurr S.J."/>
            <person name="Heiman D."/>
            <person name="Heitman J."/>
            <person name="Kosti I."/>
            <person name="Rossi A."/>
            <person name="Saif S."/>
            <person name="Samalova M."/>
            <person name="Saunders C.W."/>
            <person name="Shea T."/>
            <person name="Summerbell R.C."/>
            <person name="Xu J."/>
            <person name="Young S."/>
            <person name="Zeng Q."/>
            <person name="Birren B.W."/>
            <person name="Cuomo C.A."/>
            <person name="White T.C."/>
        </authorList>
    </citation>
    <scope>NUCLEOTIDE SEQUENCE [LARGE SCALE GENOMIC DNA]</scope>
    <source>
        <strain evidence="2">ATCC MYA-4605 / CBS 113480</strain>
    </source>
</reference>
<dbReference type="RefSeq" id="XP_002843110.1">
    <property type="nucleotide sequence ID" value="XM_002843064.1"/>
</dbReference>
<dbReference type="STRING" id="554155.C5FZS1"/>
<keyword evidence="2" id="KW-1185">Reference proteome</keyword>
<dbReference type="AlphaFoldDB" id="C5FZS1"/>
<sequence>MLLLQAAVPNPHRHTDRTIAKVDRKAGQLRMMGLTIHDQELLASRLDFVWGEPKSDSTGASQTAWRKSRARRAYTKIQEASDHLFLSIVLAIPPTECAQKAFDRVVEHFLRLDNYEQYRMGLDARAKRFFESTAAAKGFASSRHYLCFMQALFPEREERREYNIFIY</sequence>